<comment type="similarity">
    <text evidence="5">Belongs to the gamma-glutamyltransferase family.</text>
</comment>
<keyword evidence="5 8" id="KW-0808">Transferase</keyword>
<name>A0ABT7SN89_9GAMM</name>
<dbReference type="InterPro" id="IPR043138">
    <property type="entry name" value="GGT_lsub"/>
</dbReference>
<keyword evidence="5" id="KW-0317">Glutathione biosynthesis</keyword>
<dbReference type="Gene3D" id="1.10.246.130">
    <property type="match status" value="1"/>
</dbReference>
<dbReference type="Gene3D" id="3.60.20.40">
    <property type="match status" value="1"/>
</dbReference>
<sequence>MRCLRFSFLYALVLCSVVAHAQLLPEQGFVSTAHPLASIAGIEALQQGGNAIDAAIAVTAALAVVEPYGSGLGGGGFYLIRLNSQPSPTYLFLDARETAPSAAHKDLYMRDGQVQPRLSLDGALAAAIPGIPAALDALNEYAQRPLRENLQSAIQLAEQGFAVDELYLERAGWRLSALQQDVESSAIFLQHGQLPELGWHLAQLDLAGTIKQLAEHGGQSFYHGRLAELMVQAVQQAGGIWSMQDLADYQIQWRTPLQVLLADERQLISAPPPSAGGITLAQSLLILQQLPWQQVAPVQRIHLIVETLRRAYRDRGLLGDPDFVDNPVDRLLSGEHISALAASIQTQQATPSSELTAAPFIHEGDQTTHFAVIDRQGNAVAATLSLNMMFGAAFTVPGTGILLNDEMDDFAADLSGSNVYGLIASEANQIAANKRPLSSMSPSFIEGPNSFAAFGTPGGSRIPSMNLLAILAHLEGKSPAEWVAAPRIHHQYVPDELGFEPGALDVQTQTALRKLGHAVKELTRNYGNQQVLYWDKQSGHSAAASDPRGQGVSLGTH</sequence>
<comment type="catalytic activity">
    <reaction evidence="2 5">
        <text>glutathione + H2O = L-cysteinylglycine + L-glutamate</text>
        <dbReference type="Rhea" id="RHEA:28807"/>
        <dbReference type="ChEBI" id="CHEBI:15377"/>
        <dbReference type="ChEBI" id="CHEBI:29985"/>
        <dbReference type="ChEBI" id="CHEBI:57925"/>
        <dbReference type="ChEBI" id="CHEBI:61694"/>
        <dbReference type="EC" id="3.4.19.13"/>
    </reaction>
</comment>
<evidence type="ECO:0000313" key="9">
    <source>
        <dbReference type="Proteomes" id="UP001241056"/>
    </source>
</evidence>
<comment type="PTM">
    <text evidence="5">Cleaved by autocatalysis into a large and a small subunit.</text>
</comment>
<keyword evidence="3 5" id="KW-0012">Acyltransferase</keyword>
<comment type="catalytic activity">
    <reaction evidence="1 5">
        <text>an S-substituted glutathione + H2O = an S-substituted L-cysteinylglycine + L-glutamate</text>
        <dbReference type="Rhea" id="RHEA:59468"/>
        <dbReference type="ChEBI" id="CHEBI:15377"/>
        <dbReference type="ChEBI" id="CHEBI:29985"/>
        <dbReference type="ChEBI" id="CHEBI:90779"/>
        <dbReference type="ChEBI" id="CHEBI:143103"/>
        <dbReference type="EC" id="3.4.19.13"/>
    </reaction>
</comment>
<dbReference type="InterPro" id="IPR000101">
    <property type="entry name" value="GGT_peptidase"/>
</dbReference>
<evidence type="ECO:0000256" key="5">
    <source>
        <dbReference type="RuleBase" id="RU368036"/>
    </source>
</evidence>
<comment type="pathway">
    <text evidence="5">Sulfur metabolism; glutathione metabolism.</text>
</comment>
<dbReference type="EMBL" id="JAUCDY010000004">
    <property type="protein sequence ID" value="MDM7857645.1"/>
    <property type="molecule type" value="Genomic_DNA"/>
</dbReference>
<evidence type="ECO:0000256" key="4">
    <source>
        <dbReference type="ARBA" id="ARBA00047417"/>
    </source>
</evidence>
<keyword evidence="5" id="KW-0378">Hydrolase</keyword>
<dbReference type="GO" id="GO:0103068">
    <property type="term" value="F:leukotriene C4 gamma-glutamyl transferase activity"/>
    <property type="evidence" value="ECO:0007669"/>
    <property type="project" value="UniProtKB-EC"/>
</dbReference>
<dbReference type="SUPFAM" id="SSF56235">
    <property type="entry name" value="N-terminal nucleophile aminohydrolases (Ntn hydrolases)"/>
    <property type="match status" value="1"/>
</dbReference>
<proteinExistence type="inferred from homology"/>
<gene>
    <name evidence="8" type="primary">ggt</name>
    <name evidence="8" type="ORF">QEZ41_05060</name>
</gene>
<evidence type="ECO:0000256" key="7">
    <source>
        <dbReference type="SAM" id="SignalP"/>
    </source>
</evidence>
<evidence type="ECO:0000256" key="3">
    <source>
        <dbReference type="ARBA" id="ARBA00023315"/>
    </source>
</evidence>
<evidence type="ECO:0000256" key="2">
    <source>
        <dbReference type="ARBA" id="ARBA00001089"/>
    </source>
</evidence>
<reference evidence="8 9" key="1">
    <citation type="submission" date="2023-06" db="EMBL/GenBank/DDBJ databases">
        <title>Thiopseudomonas sp. CY1220 draft genome sequence.</title>
        <authorList>
            <person name="Zhao G."/>
            <person name="An M."/>
        </authorList>
    </citation>
    <scope>NUCLEOTIDE SEQUENCE [LARGE SCALE GENOMIC DNA]</scope>
    <source>
        <strain evidence="8 9">CY1220</strain>
    </source>
</reference>
<dbReference type="InterPro" id="IPR029055">
    <property type="entry name" value="Ntn_hydrolases_N"/>
</dbReference>
<feature type="signal peptide" evidence="7">
    <location>
        <begin position="1"/>
        <end position="21"/>
    </location>
</feature>
<keyword evidence="9" id="KW-1185">Reference proteome</keyword>
<dbReference type="PANTHER" id="PTHR43199">
    <property type="entry name" value="GLUTATHIONE HYDROLASE"/>
    <property type="match status" value="1"/>
</dbReference>
<dbReference type="PRINTS" id="PR01210">
    <property type="entry name" value="GGTRANSPTASE"/>
</dbReference>
<comment type="caution">
    <text evidence="8">The sequence shown here is derived from an EMBL/GenBank/DDBJ whole genome shotgun (WGS) entry which is preliminary data.</text>
</comment>
<organism evidence="8 9">
    <name type="scientific">Thiopseudomonas acetoxidans</name>
    <dbReference type="NCBI Taxonomy" id="3041622"/>
    <lineage>
        <taxon>Bacteria</taxon>
        <taxon>Pseudomonadati</taxon>
        <taxon>Pseudomonadota</taxon>
        <taxon>Gammaproteobacteria</taxon>
        <taxon>Pseudomonadales</taxon>
        <taxon>Pseudomonadaceae</taxon>
        <taxon>Thiopseudomonas</taxon>
    </lineage>
</organism>
<feature type="region of interest" description="Disordered" evidence="6">
    <location>
        <begin position="538"/>
        <end position="557"/>
    </location>
</feature>
<evidence type="ECO:0000256" key="6">
    <source>
        <dbReference type="SAM" id="MobiDB-lite"/>
    </source>
</evidence>
<accession>A0ABT7SN89</accession>
<dbReference type="NCBIfam" id="TIGR00066">
    <property type="entry name" value="g_glut_trans"/>
    <property type="match status" value="1"/>
</dbReference>
<dbReference type="PANTHER" id="PTHR43199:SF6">
    <property type="entry name" value="GLUTATHIONE HYDROLASE PROENZYME"/>
    <property type="match status" value="1"/>
</dbReference>
<dbReference type="RefSeq" id="WP_289410304.1">
    <property type="nucleotide sequence ID" value="NZ_JAUCDY010000004.1"/>
</dbReference>
<dbReference type="EC" id="2.3.2.2" evidence="5"/>
<dbReference type="EC" id="3.4.19.13" evidence="5"/>
<dbReference type="Proteomes" id="UP001241056">
    <property type="component" value="Unassembled WGS sequence"/>
</dbReference>
<dbReference type="InterPro" id="IPR043137">
    <property type="entry name" value="GGT_ssub_C"/>
</dbReference>
<comment type="subunit">
    <text evidence="5">This enzyme consists of two polypeptide chains, which are synthesized in precursor form from a single polypeptide.</text>
</comment>
<evidence type="ECO:0000256" key="1">
    <source>
        <dbReference type="ARBA" id="ARBA00001049"/>
    </source>
</evidence>
<protein>
    <recommendedName>
        <fullName evidence="5">Glutathione hydrolase proenzyme</fullName>
        <ecNumber evidence="5">2.3.2.2</ecNumber>
        <ecNumber evidence="5">3.4.19.13</ecNumber>
    </recommendedName>
    <component>
        <recommendedName>
            <fullName evidence="5">Glutathione hydrolase large chain</fullName>
        </recommendedName>
    </component>
    <component>
        <recommendedName>
            <fullName evidence="5">Glutathione hydrolase small chain</fullName>
        </recommendedName>
    </component>
</protein>
<keyword evidence="7" id="KW-0732">Signal</keyword>
<feature type="chain" id="PRO_5046941969" description="Glutathione hydrolase proenzyme" evidence="7">
    <location>
        <begin position="22"/>
        <end position="557"/>
    </location>
</feature>
<keyword evidence="5" id="KW-0865">Zymogen</keyword>
<comment type="catalytic activity">
    <reaction evidence="4 5">
        <text>an N-terminal (5-L-glutamyl)-[peptide] + an alpha-amino acid = 5-L-glutamyl amino acid + an N-terminal L-alpha-aminoacyl-[peptide]</text>
        <dbReference type="Rhea" id="RHEA:23904"/>
        <dbReference type="Rhea" id="RHEA-COMP:9780"/>
        <dbReference type="Rhea" id="RHEA-COMP:9795"/>
        <dbReference type="ChEBI" id="CHEBI:77644"/>
        <dbReference type="ChEBI" id="CHEBI:78597"/>
        <dbReference type="ChEBI" id="CHEBI:78599"/>
        <dbReference type="ChEBI" id="CHEBI:78608"/>
        <dbReference type="EC" id="2.3.2.2"/>
    </reaction>
</comment>
<dbReference type="InterPro" id="IPR051792">
    <property type="entry name" value="GGT_bact"/>
</dbReference>
<evidence type="ECO:0000313" key="8">
    <source>
        <dbReference type="EMBL" id="MDM7857645.1"/>
    </source>
</evidence>
<dbReference type="Pfam" id="PF01019">
    <property type="entry name" value="G_glu_transpept"/>
    <property type="match status" value="1"/>
</dbReference>